<name>A0AAX6EK60_IRIPA</name>
<evidence type="ECO:0000256" key="1">
    <source>
        <dbReference type="SAM" id="SignalP"/>
    </source>
</evidence>
<dbReference type="SUPFAM" id="SSF57756">
    <property type="entry name" value="Retrovirus zinc finger-like domains"/>
    <property type="match status" value="1"/>
</dbReference>
<organism evidence="3 4">
    <name type="scientific">Iris pallida</name>
    <name type="common">Sweet iris</name>
    <dbReference type="NCBI Taxonomy" id="29817"/>
    <lineage>
        <taxon>Eukaryota</taxon>
        <taxon>Viridiplantae</taxon>
        <taxon>Streptophyta</taxon>
        <taxon>Embryophyta</taxon>
        <taxon>Tracheophyta</taxon>
        <taxon>Spermatophyta</taxon>
        <taxon>Magnoliopsida</taxon>
        <taxon>Liliopsida</taxon>
        <taxon>Asparagales</taxon>
        <taxon>Iridaceae</taxon>
        <taxon>Iridoideae</taxon>
        <taxon>Irideae</taxon>
        <taxon>Iris</taxon>
    </lineage>
</organism>
<dbReference type="Gene3D" id="4.10.60.10">
    <property type="entry name" value="Zinc finger, CCHC-type"/>
    <property type="match status" value="1"/>
</dbReference>
<evidence type="ECO:0000313" key="4">
    <source>
        <dbReference type="Proteomes" id="UP001140949"/>
    </source>
</evidence>
<feature type="chain" id="PRO_5043601424" description="CCHC-type domain-containing protein" evidence="1">
    <location>
        <begin position="20"/>
        <end position="522"/>
    </location>
</feature>
<keyword evidence="4" id="KW-1185">Reference proteome</keyword>
<keyword evidence="1" id="KW-0732">Signal</keyword>
<sequence>MLISWVQFIFRMTVTRSQAAGPSTVPERSDPGGLPPPATGVAVERAVASVPALQAGVAATVPGGLPPSAGGAAVQGAATSVPALQAGAAVTVSGGLSPPAARPSMIIPDILLPPPQLPTDAQGMMALLQQMLQTQRAQAEVQHRQAEVLRQTMENSHQLAMAAVERGAPATVQGAPAQQQGQGRPGTHLHFRKMNPREFKGTEGILYADDWLEDVQRSLELAEVPRGLWVTSAASQFFDIVLTWYRTDPRASVRGLSWEDFRKLFKEKFYPDVAVSALEGQFASLVQENSSVDEYAAEFFRLSSFAPSLVQDEGYKARKFRRGLNHAVRTRTSGRRDATFEQILMEAQISKEDFGLRPKKSSDALGASLSAWPAKRPHFQQRQFQQQQPQLQFQQAPARAQQHQGQGERQAIQCAFCKKIGHTGEVCRLRLGVCLFCGAPDHQMRDCAARAARQAGQDRVRQARGSQQGRAFAMAVEPTQAVAEQIADDSETDCPTYYGVESDGLDLDRGLLVEPLDFAHPE</sequence>
<feature type="domain" description="CCHC-type" evidence="2">
    <location>
        <begin position="433"/>
        <end position="449"/>
    </location>
</feature>
<dbReference type="InterPro" id="IPR005162">
    <property type="entry name" value="Retrotrans_gag_dom"/>
</dbReference>
<dbReference type="AlphaFoldDB" id="A0AAX6EK60"/>
<dbReference type="InterPro" id="IPR001878">
    <property type="entry name" value="Znf_CCHC"/>
</dbReference>
<dbReference type="EMBL" id="JANAVB010035845">
    <property type="protein sequence ID" value="KAJ6804329.1"/>
    <property type="molecule type" value="Genomic_DNA"/>
</dbReference>
<feature type="signal peptide" evidence="1">
    <location>
        <begin position="1"/>
        <end position="19"/>
    </location>
</feature>
<dbReference type="PANTHER" id="PTHR34482">
    <property type="entry name" value="DNA DAMAGE-INDUCIBLE PROTEIN 1-LIKE"/>
    <property type="match status" value="1"/>
</dbReference>
<protein>
    <recommendedName>
        <fullName evidence="2">CCHC-type domain-containing protein</fullName>
    </recommendedName>
</protein>
<reference evidence="3" key="2">
    <citation type="submission" date="2023-04" db="EMBL/GenBank/DDBJ databases">
        <authorList>
            <person name="Bruccoleri R.E."/>
            <person name="Oakeley E.J."/>
            <person name="Faust A.-M."/>
            <person name="Dessus-Babus S."/>
            <person name="Altorfer M."/>
            <person name="Burckhardt D."/>
            <person name="Oertli M."/>
            <person name="Naumann U."/>
            <person name="Petersen F."/>
            <person name="Wong J."/>
        </authorList>
    </citation>
    <scope>NUCLEOTIDE SEQUENCE</scope>
    <source>
        <strain evidence="3">GSM-AAB239-AS_SAM_17_03QT</strain>
        <tissue evidence="3">Leaf</tissue>
    </source>
</reference>
<dbReference type="PANTHER" id="PTHR34482:SF36">
    <property type="entry name" value="RETROTRANSPOSON GAG DOMAIN-CONTAINING PROTEIN"/>
    <property type="match status" value="1"/>
</dbReference>
<accession>A0AAX6EK60</accession>
<reference evidence="3" key="1">
    <citation type="journal article" date="2023" name="GigaByte">
        <title>Genome assembly of the bearded iris, Iris pallida Lam.</title>
        <authorList>
            <person name="Bruccoleri R.E."/>
            <person name="Oakeley E.J."/>
            <person name="Faust A.M.E."/>
            <person name="Altorfer M."/>
            <person name="Dessus-Babus S."/>
            <person name="Burckhardt D."/>
            <person name="Oertli M."/>
            <person name="Naumann U."/>
            <person name="Petersen F."/>
            <person name="Wong J."/>
        </authorList>
    </citation>
    <scope>NUCLEOTIDE SEQUENCE</scope>
    <source>
        <strain evidence="3">GSM-AAB239-AS_SAM_17_03QT</strain>
    </source>
</reference>
<dbReference type="Pfam" id="PF03732">
    <property type="entry name" value="Retrotrans_gag"/>
    <property type="match status" value="1"/>
</dbReference>
<dbReference type="SMART" id="SM00343">
    <property type="entry name" value="ZnF_C2HC"/>
    <property type="match status" value="2"/>
</dbReference>
<dbReference type="GO" id="GO:0003676">
    <property type="term" value="F:nucleic acid binding"/>
    <property type="evidence" value="ECO:0007669"/>
    <property type="project" value="InterPro"/>
</dbReference>
<dbReference type="InterPro" id="IPR036875">
    <property type="entry name" value="Znf_CCHC_sf"/>
</dbReference>
<evidence type="ECO:0000313" key="3">
    <source>
        <dbReference type="EMBL" id="KAJ6804329.1"/>
    </source>
</evidence>
<evidence type="ECO:0000259" key="2">
    <source>
        <dbReference type="SMART" id="SM00343"/>
    </source>
</evidence>
<comment type="caution">
    <text evidence="3">The sequence shown here is derived from an EMBL/GenBank/DDBJ whole genome shotgun (WGS) entry which is preliminary data.</text>
</comment>
<proteinExistence type="predicted"/>
<gene>
    <name evidence="3" type="ORF">M6B38_185815</name>
</gene>
<feature type="domain" description="CCHC-type" evidence="2">
    <location>
        <begin position="413"/>
        <end position="429"/>
    </location>
</feature>
<dbReference type="Proteomes" id="UP001140949">
    <property type="component" value="Unassembled WGS sequence"/>
</dbReference>
<dbReference type="GO" id="GO:0008270">
    <property type="term" value="F:zinc ion binding"/>
    <property type="evidence" value="ECO:0007669"/>
    <property type="project" value="InterPro"/>
</dbReference>